<feature type="compositionally biased region" description="Basic and acidic residues" evidence="1">
    <location>
        <begin position="41"/>
        <end position="89"/>
    </location>
</feature>
<reference evidence="2 3" key="1">
    <citation type="submission" date="2019-03" db="EMBL/GenBank/DDBJ databases">
        <title>First draft genome of Liparis tanakae, snailfish: a comprehensive survey of snailfish specific genes.</title>
        <authorList>
            <person name="Kim W."/>
            <person name="Song I."/>
            <person name="Jeong J.-H."/>
            <person name="Kim D."/>
            <person name="Kim S."/>
            <person name="Ryu S."/>
            <person name="Song J.Y."/>
            <person name="Lee S.K."/>
        </authorList>
    </citation>
    <scope>NUCLEOTIDE SEQUENCE [LARGE SCALE GENOMIC DNA]</scope>
    <source>
        <tissue evidence="2">Muscle</tissue>
    </source>
</reference>
<dbReference type="EMBL" id="SRLO01000753">
    <property type="protein sequence ID" value="TNN47209.1"/>
    <property type="molecule type" value="Genomic_DNA"/>
</dbReference>
<evidence type="ECO:0000256" key="1">
    <source>
        <dbReference type="SAM" id="MobiDB-lite"/>
    </source>
</evidence>
<organism evidence="2 3">
    <name type="scientific">Liparis tanakae</name>
    <name type="common">Tanaka's snailfish</name>
    <dbReference type="NCBI Taxonomy" id="230148"/>
    <lineage>
        <taxon>Eukaryota</taxon>
        <taxon>Metazoa</taxon>
        <taxon>Chordata</taxon>
        <taxon>Craniata</taxon>
        <taxon>Vertebrata</taxon>
        <taxon>Euteleostomi</taxon>
        <taxon>Actinopterygii</taxon>
        <taxon>Neopterygii</taxon>
        <taxon>Teleostei</taxon>
        <taxon>Neoteleostei</taxon>
        <taxon>Acanthomorphata</taxon>
        <taxon>Eupercaria</taxon>
        <taxon>Perciformes</taxon>
        <taxon>Cottioidei</taxon>
        <taxon>Cottales</taxon>
        <taxon>Liparidae</taxon>
        <taxon>Liparis</taxon>
    </lineage>
</organism>
<proteinExistence type="predicted"/>
<keyword evidence="3" id="KW-1185">Reference proteome</keyword>
<evidence type="ECO:0000313" key="3">
    <source>
        <dbReference type="Proteomes" id="UP000314294"/>
    </source>
</evidence>
<gene>
    <name evidence="2" type="ORF">EYF80_042600</name>
</gene>
<accession>A0A4Z2G114</accession>
<evidence type="ECO:0000313" key="2">
    <source>
        <dbReference type="EMBL" id="TNN47209.1"/>
    </source>
</evidence>
<sequence length="351" mass="39736">MKTSSGATEGGYLLCSLTAMSTTQMEERGGRPLSVTWKQQTLDRDLRERRERREERREKRGMKVERRTREKREERDEGREENQREERDEAPCRCSCVSGTCILSWWWGLTFFRSGAASDSRPPWSTWNRRSSLPLTMWMEKGGPFLSVSRSVTTSWRTPLPTGSPSCRRHGGLMMNMKHSSQFHPSSGYLSQRSKVTLQSVEVTLPPEAPVLVAGRDPVDDGLRPPAVLLRQGGDAQHRRPDRQGLRDAGGVLRAREDGLVVVHGDHFHHHGGHGVEVTGQATVGSLHLQLEGGRSLGGQRSLQPQDPRELLQGEVAAVARQQGVLHLRVYTWRRERCHRNVVDENQLIMF</sequence>
<comment type="caution">
    <text evidence="2">The sequence shown here is derived from an EMBL/GenBank/DDBJ whole genome shotgun (WGS) entry which is preliminary data.</text>
</comment>
<protein>
    <submittedName>
        <fullName evidence="2">Uncharacterized protein</fullName>
    </submittedName>
</protein>
<feature type="region of interest" description="Disordered" evidence="1">
    <location>
        <begin position="23"/>
        <end position="89"/>
    </location>
</feature>
<dbReference type="Proteomes" id="UP000314294">
    <property type="component" value="Unassembled WGS sequence"/>
</dbReference>
<dbReference type="AlphaFoldDB" id="A0A4Z2G114"/>
<name>A0A4Z2G114_9TELE</name>